<dbReference type="AlphaFoldDB" id="A0A1H0GJG6"/>
<feature type="domain" description="AB hydrolase-1" evidence="2">
    <location>
        <begin position="235"/>
        <end position="340"/>
    </location>
</feature>
<dbReference type="Gene3D" id="2.60.120.260">
    <property type="entry name" value="Galactose-binding domain-like"/>
    <property type="match status" value="1"/>
</dbReference>
<keyword evidence="1" id="KW-0732">Signal</keyword>
<feature type="chain" id="PRO_5010367376" evidence="1">
    <location>
        <begin position="20"/>
        <end position="447"/>
    </location>
</feature>
<name>A0A1H0GJG6_9SPHI</name>
<dbReference type="EMBL" id="FNGY01000011">
    <property type="protein sequence ID" value="SDO07135.1"/>
    <property type="molecule type" value="Genomic_DNA"/>
</dbReference>
<dbReference type="InterPro" id="IPR029058">
    <property type="entry name" value="AB_hydrolase_fold"/>
</dbReference>
<dbReference type="RefSeq" id="WP_074611927.1">
    <property type="nucleotide sequence ID" value="NZ_FNGY01000011.1"/>
</dbReference>
<proteinExistence type="predicted"/>
<dbReference type="Pfam" id="PF00561">
    <property type="entry name" value="Abhydrolase_1"/>
    <property type="match status" value="1"/>
</dbReference>
<dbReference type="Gene3D" id="3.40.50.1820">
    <property type="entry name" value="alpha/beta hydrolase"/>
    <property type="match status" value="1"/>
</dbReference>
<dbReference type="InterPro" id="IPR000073">
    <property type="entry name" value="AB_hydrolase_1"/>
</dbReference>
<evidence type="ECO:0000313" key="4">
    <source>
        <dbReference type="Proteomes" id="UP000183200"/>
    </source>
</evidence>
<keyword evidence="4" id="KW-1185">Reference proteome</keyword>
<dbReference type="SUPFAM" id="SSF53474">
    <property type="entry name" value="alpha/beta-Hydrolases"/>
    <property type="match status" value="1"/>
</dbReference>
<dbReference type="Proteomes" id="UP000183200">
    <property type="component" value="Unassembled WGS sequence"/>
</dbReference>
<evidence type="ECO:0000259" key="2">
    <source>
        <dbReference type="Pfam" id="PF00561"/>
    </source>
</evidence>
<evidence type="ECO:0000256" key="1">
    <source>
        <dbReference type="SAM" id="SignalP"/>
    </source>
</evidence>
<organism evidence="3 4">
    <name type="scientific">Pedobacter steynii</name>
    <dbReference type="NCBI Taxonomy" id="430522"/>
    <lineage>
        <taxon>Bacteria</taxon>
        <taxon>Pseudomonadati</taxon>
        <taxon>Bacteroidota</taxon>
        <taxon>Sphingobacteriia</taxon>
        <taxon>Sphingobacteriales</taxon>
        <taxon>Sphingobacteriaceae</taxon>
        <taxon>Pedobacter</taxon>
    </lineage>
</organism>
<feature type="signal peptide" evidence="1">
    <location>
        <begin position="1"/>
        <end position="19"/>
    </location>
</feature>
<dbReference type="PANTHER" id="PTHR43433:SF1">
    <property type="entry name" value="BLL5160 PROTEIN"/>
    <property type="match status" value="1"/>
</dbReference>
<protein>
    <submittedName>
        <fullName evidence="3">Pimeloyl-ACP methyl ester carboxylesterase</fullName>
    </submittedName>
</protein>
<accession>A0A1H0GJG6</accession>
<sequence>MMRIITFILASFSITFAQAQGTASSNQKPGEFNLGFEITTDHNLPYSWIGHQQKNGYKIITDSTEKHSGKRSLLIEKTDALKPSSMVQSLGVIPAKYEGKEMEVKVYLKFESVSEFVSLGVAVDDADYDRIKYAQVDYKKLKGTEDWKEYSVKIPLPKEGRYIRIWPGLAGTGKLWVDDIRILIDGKDISQAGLKPDFDSVPHPYIPYGNNPAAGAYVKVNNANIYYETYGKGEPLLLLHGNSQSIFALKKQIIEFSKYYKVIAVDTRGQGKSKDLSTDPLTYDLFAEDMKTVLDSLHISKTHIYGWSDGGNTGLIMAYKYPTYVNKLAVMGAVMFATEEAIPGSILKEIKKSILGLEAKSDDQSKQQARLFTMLLNEPHITVENLKQIQAPVLVMAGVKDMVLEKHTKYIAANIPSSQLVIFEGATHYAPVEIVAEFNSRLKVFLE</sequence>
<dbReference type="InterPro" id="IPR050471">
    <property type="entry name" value="AB_hydrolase"/>
</dbReference>
<reference evidence="4" key="1">
    <citation type="submission" date="2016-10" db="EMBL/GenBank/DDBJ databases">
        <authorList>
            <person name="Varghese N."/>
            <person name="Submissions S."/>
        </authorList>
    </citation>
    <scope>NUCLEOTIDE SEQUENCE [LARGE SCALE GENOMIC DNA]</scope>
    <source>
        <strain evidence="4">DSM 19110</strain>
    </source>
</reference>
<gene>
    <name evidence="3" type="ORF">SAMN05421820_111165</name>
</gene>
<dbReference type="PANTHER" id="PTHR43433">
    <property type="entry name" value="HYDROLASE, ALPHA/BETA FOLD FAMILY PROTEIN"/>
    <property type="match status" value="1"/>
</dbReference>
<evidence type="ECO:0000313" key="3">
    <source>
        <dbReference type="EMBL" id="SDO07135.1"/>
    </source>
</evidence>
<dbReference type="OrthoDB" id="2247630at2"/>